<protein>
    <submittedName>
        <fullName evidence="1">Uncharacterized protein</fullName>
    </submittedName>
</protein>
<dbReference type="InterPro" id="IPR035167">
    <property type="entry name" value="DUF5316"/>
</dbReference>
<gene>
    <name evidence="1" type="ORF">CB4_03872</name>
</gene>
<proteinExistence type="predicted"/>
<dbReference type="Pfam" id="PF17247">
    <property type="entry name" value="DUF5316"/>
    <property type="match status" value="1"/>
</dbReference>
<evidence type="ECO:0000313" key="2">
    <source>
        <dbReference type="Proteomes" id="UP000217696"/>
    </source>
</evidence>
<evidence type="ECO:0000313" key="1">
    <source>
        <dbReference type="EMBL" id="BAU29635.1"/>
    </source>
</evidence>
<sequence length="98" mass="10694">MKSLISIGIGFIILLFIFAVTQDYALAMKYAGYTGGAFLALAAVVSGADGSGDRIRANYSDKEDWKMRMNWGWHLLLIGAINLAACIIIYAYVVKPTL</sequence>
<dbReference type="Proteomes" id="UP000217696">
    <property type="component" value="Chromosome"/>
</dbReference>
<name>A0A0U5CA83_9BACL</name>
<keyword evidence="2" id="KW-1185">Reference proteome</keyword>
<dbReference type="KEGG" id="asoc:CB4_03872"/>
<dbReference type="OrthoDB" id="2680619at2"/>
<dbReference type="EMBL" id="AP017312">
    <property type="protein sequence ID" value="BAU29635.1"/>
    <property type="molecule type" value="Genomic_DNA"/>
</dbReference>
<dbReference type="AlphaFoldDB" id="A0A0U5CA83"/>
<dbReference type="RefSeq" id="WP_096467295.1">
    <property type="nucleotide sequence ID" value="NZ_AP017312.1"/>
</dbReference>
<reference evidence="1 2" key="1">
    <citation type="submission" date="2015-12" db="EMBL/GenBank/DDBJ databases">
        <title>Genome sequence of Aneurinibacillus soli.</title>
        <authorList>
            <person name="Lee J.S."/>
            <person name="Lee K.C."/>
            <person name="Kim K.K."/>
            <person name="Lee B.W."/>
        </authorList>
    </citation>
    <scope>NUCLEOTIDE SEQUENCE [LARGE SCALE GENOMIC DNA]</scope>
    <source>
        <strain evidence="1 2">CB4</strain>
    </source>
</reference>
<organism evidence="1 2">
    <name type="scientific">Aneurinibacillus soli</name>
    <dbReference type="NCBI Taxonomy" id="1500254"/>
    <lineage>
        <taxon>Bacteria</taxon>
        <taxon>Bacillati</taxon>
        <taxon>Bacillota</taxon>
        <taxon>Bacilli</taxon>
        <taxon>Bacillales</taxon>
        <taxon>Paenibacillaceae</taxon>
        <taxon>Aneurinibacillus group</taxon>
        <taxon>Aneurinibacillus</taxon>
    </lineage>
</organism>
<accession>A0A0U5CA83</accession>